<feature type="compositionally biased region" description="Polar residues" evidence="1">
    <location>
        <begin position="53"/>
        <end position="64"/>
    </location>
</feature>
<keyword evidence="2" id="KW-1133">Transmembrane helix</keyword>
<organism evidence="3">
    <name type="scientific">Pseudoalteromonas translucida KMM 520</name>
    <dbReference type="NCBI Taxonomy" id="1315283"/>
    <lineage>
        <taxon>Bacteria</taxon>
        <taxon>Pseudomonadati</taxon>
        <taxon>Pseudomonadota</taxon>
        <taxon>Gammaproteobacteria</taxon>
        <taxon>Alteromonadales</taxon>
        <taxon>Pseudoalteromonadaceae</taxon>
        <taxon>Pseudoalteromonas</taxon>
    </lineage>
</organism>
<evidence type="ECO:0000256" key="1">
    <source>
        <dbReference type="SAM" id="MobiDB-lite"/>
    </source>
</evidence>
<keyword evidence="2" id="KW-0472">Membrane</keyword>
<dbReference type="EMBL" id="CP011034">
    <property type="protein sequence ID" value="ALS33538.1"/>
    <property type="molecule type" value="Genomic_DNA"/>
</dbReference>
<protein>
    <recommendedName>
        <fullName evidence="5">Zinc-ribbon domain-containing protein</fullName>
    </recommendedName>
</protein>
<feature type="region of interest" description="Disordered" evidence="1">
    <location>
        <begin position="53"/>
        <end position="78"/>
    </location>
</feature>
<dbReference type="Proteomes" id="UP000065261">
    <property type="component" value="Chromosome I"/>
</dbReference>
<proteinExistence type="predicted"/>
<gene>
    <name evidence="3" type="ORF">PTRA_a2447</name>
</gene>
<feature type="transmembrane region" description="Helical" evidence="2">
    <location>
        <begin position="33"/>
        <end position="50"/>
    </location>
</feature>
<evidence type="ECO:0000313" key="3">
    <source>
        <dbReference type="EMBL" id="ALS33538.1"/>
    </source>
</evidence>
<accession>A0A0U2X404</accession>
<evidence type="ECO:0008006" key="5">
    <source>
        <dbReference type="Google" id="ProtNLM"/>
    </source>
</evidence>
<dbReference type="RefSeq" id="WP_058373761.1">
    <property type="nucleotide sequence ID" value="NZ_CP011034.1"/>
</dbReference>
<dbReference type="PATRIC" id="fig|1315283.4.peg.2130"/>
<dbReference type="OrthoDB" id="5739474at2"/>
<evidence type="ECO:0000313" key="4">
    <source>
        <dbReference type="Proteomes" id="UP000065261"/>
    </source>
</evidence>
<reference evidence="3 4" key="1">
    <citation type="submission" date="2015-03" db="EMBL/GenBank/DDBJ databases">
        <authorList>
            <person name="Murphy D."/>
        </authorList>
    </citation>
    <scope>NUCLEOTIDE SEQUENCE [LARGE SCALE GENOMIC DNA]</scope>
    <source>
        <strain evidence="3 4">KMM 520</strain>
    </source>
</reference>
<evidence type="ECO:0000256" key="2">
    <source>
        <dbReference type="SAM" id="Phobius"/>
    </source>
</evidence>
<dbReference type="KEGG" id="ptn:PTRA_a2447"/>
<keyword evidence="2" id="KW-0812">Transmembrane</keyword>
<name>A0A0U2X404_9GAMM</name>
<feature type="compositionally biased region" description="Basic and acidic residues" evidence="1">
    <location>
        <begin position="65"/>
        <end position="78"/>
    </location>
</feature>
<dbReference type="AlphaFoldDB" id="A0A0U2X404"/>
<sequence>MALVKCKECGEEVSNKAKSCPKCGAKASKKTSLLTWLVLILIILGVYVSGQSTDRATKPSTKVSSSDKGETIKSEKVQKAAPPKPVWVTSVSKDEMTGKFTAFAHSPRAYPSKKMGFPYHDVYSYMGVGCSAGKEWVYLGFNDSPNLSKDTTKSGYNLIKTRIKWNDNVEDISLTQDWGAKFLHFNDDSIVISKIETSNTALVELQWHGEQATYFKYSLSGSSKAISEIRGKCSKNK</sequence>